<protein>
    <submittedName>
        <fullName evidence="1">Uncharacterized protein</fullName>
    </submittedName>
</protein>
<proteinExistence type="predicted"/>
<keyword evidence="2" id="KW-1185">Reference proteome</keyword>
<dbReference type="Proteomes" id="UP000299102">
    <property type="component" value="Unassembled WGS sequence"/>
</dbReference>
<dbReference type="EMBL" id="BGZK01001243">
    <property type="protein sequence ID" value="GBP75307.1"/>
    <property type="molecule type" value="Genomic_DNA"/>
</dbReference>
<comment type="caution">
    <text evidence="1">The sequence shown here is derived from an EMBL/GenBank/DDBJ whole genome shotgun (WGS) entry which is preliminary data.</text>
</comment>
<gene>
    <name evidence="1" type="ORF">EVAR_19956_1</name>
</gene>
<name>A0A4C1YLN6_EUMVA</name>
<organism evidence="1 2">
    <name type="scientific">Eumeta variegata</name>
    <name type="common">Bagworm moth</name>
    <name type="synonym">Eumeta japonica</name>
    <dbReference type="NCBI Taxonomy" id="151549"/>
    <lineage>
        <taxon>Eukaryota</taxon>
        <taxon>Metazoa</taxon>
        <taxon>Ecdysozoa</taxon>
        <taxon>Arthropoda</taxon>
        <taxon>Hexapoda</taxon>
        <taxon>Insecta</taxon>
        <taxon>Pterygota</taxon>
        <taxon>Neoptera</taxon>
        <taxon>Endopterygota</taxon>
        <taxon>Lepidoptera</taxon>
        <taxon>Glossata</taxon>
        <taxon>Ditrysia</taxon>
        <taxon>Tineoidea</taxon>
        <taxon>Psychidae</taxon>
        <taxon>Oiketicinae</taxon>
        <taxon>Eumeta</taxon>
    </lineage>
</organism>
<accession>A0A4C1YLN6</accession>
<evidence type="ECO:0000313" key="1">
    <source>
        <dbReference type="EMBL" id="GBP75307.1"/>
    </source>
</evidence>
<sequence length="67" mass="7576">MIYHPLHSYTHKDFEKSWLPLPTWPHRFEARYEQSIANGKAYFIRGQSGACNPAAFGKVAGLGRVAV</sequence>
<reference evidence="1 2" key="1">
    <citation type="journal article" date="2019" name="Commun. Biol.">
        <title>The bagworm genome reveals a unique fibroin gene that provides high tensile strength.</title>
        <authorList>
            <person name="Kono N."/>
            <person name="Nakamura H."/>
            <person name="Ohtoshi R."/>
            <person name="Tomita M."/>
            <person name="Numata K."/>
            <person name="Arakawa K."/>
        </authorList>
    </citation>
    <scope>NUCLEOTIDE SEQUENCE [LARGE SCALE GENOMIC DNA]</scope>
</reference>
<evidence type="ECO:0000313" key="2">
    <source>
        <dbReference type="Proteomes" id="UP000299102"/>
    </source>
</evidence>
<dbReference type="AlphaFoldDB" id="A0A4C1YLN6"/>